<proteinExistence type="predicted"/>
<evidence type="ECO:0000313" key="2">
    <source>
        <dbReference type="Proteomes" id="UP000070035"/>
    </source>
</evidence>
<dbReference type="InterPro" id="IPR036390">
    <property type="entry name" value="WH_DNA-bd_sf"/>
</dbReference>
<dbReference type="InterPro" id="IPR018632">
    <property type="entry name" value="AAA-associated_dom_C"/>
</dbReference>
<dbReference type="SUPFAM" id="SSF46785">
    <property type="entry name" value="Winged helix' DNA-binding domain"/>
    <property type="match status" value="1"/>
</dbReference>
<dbReference type="EMBL" id="LHXY01000054">
    <property type="protein sequence ID" value="KXB01079.1"/>
    <property type="molecule type" value="Genomic_DNA"/>
</dbReference>
<gene>
    <name evidence="1" type="ORF">AKJ44_02975</name>
</gene>
<protein>
    <submittedName>
        <fullName evidence="1">Uncharacterized protein</fullName>
    </submittedName>
</protein>
<accession>A0A133V3R9</accession>
<comment type="caution">
    <text evidence="1">The sequence shown here is derived from an EMBL/GenBank/DDBJ whole genome shotgun (WGS) entry which is preliminary data.</text>
</comment>
<keyword evidence="2" id="KW-1185">Reference proteome</keyword>
<name>A0A133V3R9_9EURY</name>
<reference evidence="1 2" key="1">
    <citation type="journal article" date="2016" name="Sci. Rep.">
        <title>Metabolic traits of an uncultured archaeal lineage -MSBL1- from brine pools of the Red Sea.</title>
        <authorList>
            <person name="Mwirichia R."/>
            <person name="Alam I."/>
            <person name="Rashid M."/>
            <person name="Vinu M."/>
            <person name="Ba-Alawi W."/>
            <person name="Anthony Kamau A."/>
            <person name="Kamanda Ngugi D."/>
            <person name="Goker M."/>
            <person name="Klenk H.P."/>
            <person name="Bajic V."/>
            <person name="Stingl U."/>
        </authorList>
    </citation>
    <scope>NUCLEOTIDE SEQUENCE [LARGE SCALE GENOMIC DNA]</scope>
    <source>
        <strain evidence="1">SCGC-AAA261F17</strain>
    </source>
</reference>
<dbReference type="Pfam" id="PF09821">
    <property type="entry name" value="AAA_assoc_C"/>
    <property type="match status" value="1"/>
</dbReference>
<dbReference type="Proteomes" id="UP000070035">
    <property type="component" value="Unassembled WGS sequence"/>
</dbReference>
<organism evidence="1 2">
    <name type="scientific">candidate division MSBL1 archaeon SCGC-AAA261F17</name>
    <dbReference type="NCBI Taxonomy" id="1698274"/>
    <lineage>
        <taxon>Archaea</taxon>
        <taxon>Methanobacteriati</taxon>
        <taxon>Methanobacteriota</taxon>
        <taxon>candidate division MSBL1</taxon>
    </lineage>
</organism>
<dbReference type="Gene3D" id="1.10.10.10">
    <property type="entry name" value="Winged helix-like DNA-binding domain superfamily/Winged helix DNA-binding domain"/>
    <property type="match status" value="1"/>
</dbReference>
<dbReference type="InterPro" id="IPR036388">
    <property type="entry name" value="WH-like_DNA-bd_sf"/>
</dbReference>
<sequence>MKITATENFKDRLLRCSPKVAVETLKAVLPLRKRTVSKAASKLNLSEGTIYNRLKDLKILGLLESEEGKIILRDQATIKDICVGKNYDSLKKSFLKLSYSGIIDELDKDGVRVEDLGRDIALKSTSIASDPQTVETYGTIFAKWADFFSLASYDHQNKILYPPDVDISKAKKRTTKLRIPKATVGEFFDLLPVLTRNPNSREEIAERLSISPTSVDKHLSTAYLWGLAERKGNQYQLTESGKKFMSKSEGNKKAYIRKKLKSLPIFQAFVYFLRQGNLPQESVNKISKRYTKGWKESYAKTISKKIVSWGKYADILEGRGDEIKLTVKGVKLDPQLPERL</sequence>
<evidence type="ECO:0000313" key="1">
    <source>
        <dbReference type="EMBL" id="KXB01079.1"/>
    </source>
</evidence>
<dbReference type="AlphaFoldDB" id="A0A133V3R9"/>